<proteinExistence type="predicted"/>
<evidence type="ECO:0000256" key="1">
    <source>
        <dbReference type="SAM" id="Phobius"/>
    </source>
</evidence>
<gene>
    <name evidence="2" type="ORF">LHA35_13130</name>
</gene>
<dbReference type="InterPro" id="IPR010649">
    <property type="entry name" value="NapE_TorE"/>
</dbReference>
<keyword evidence="3" id="KW-1185">Reference proteome</keyword>
<feature type="transmembrane region" description="Helical" evidence="1">
    <location>
        <begin position="27"/>
        <end position="56"/>
    </location>
</feature>
<dbReference type="RefSeq" id="WP_226608729.1">
    <property type="nucleotide sequence ID" value="NZ_JAJAQI010000018.1"/>
</dbReference>
<keyword evidence="1" id="KW-1133">Transmembrane helix</keyword>
<organism evidence="2 3">
    <name type="scientific">Roseicella aerolata</name>
    <dbReference type="NCBI Taxonomy" id="2883479"/>
    <lineage>
        <taxon>Bacteria</taxon>
        <taxon>Pseudomonadati</taxon>
        <taxon>Pseudomonadota</taxon>
        <taxon>Alphaproteobacteria</taxon>
        <taxon>Acetobacterales</taxon>
        <taxon>Roseomonadaceae</taxon>
        <taxon>Roseicella</taxon>
    </lineage>
</organism>
<dbReference type="Proteomes" id="UP001139311">
    <property type="component" value="Unassembled WGS sequence"/>
</dbReference>
<name>A0A9X1IFB6_9PROT</name>
<evidence type="ECO:0000313" key="2">
    <source>
        <dbReference type="EMBL" id="MCB4822678.1"/>
    </source>
</evidence>
<keyword evidence="1" id="KW-0472">Membrane</keyword>
<dbReference type="Pfam" id="PF06796">
    <property type="entry name" value="NapE"/>
    <property type="match status" value="1"/>
</dbReference>
<sequence>MSADAGTSGKIDVTAESTSARRRLEALAFLVLAVLIWPVIAVGVVAGWGFLVWMYYLFTGPPGPV</sequence>
<keyword evidence="1" id="KW-0812">Transmembrane</keyword>
<comment type="caution">
    <text evidence="2">The sequence shown here is derived from an EMBL/GenBank/DDBJ whole genome shotgun (WGS) entry which is preliminary data.</text>
</comment>
<evidence type="ECO:0000313" key="3">
    <source>
        <dbReference type="Proteomes" id="UP001139311"/>
    </source>
</evidence>
<dbReference type="AlphaFoldDB" id="A0A9X1IFB6"/>
<accession>A0A9X1IFB6</accession>
<protein>
    <submittedName>
        <fullName evidence="2">Periplasmic nitrate reductase, NapE protein</fullName>
    </submittedName>
</protein>
<reference evidence="2" key="1">
    <citation type="submission" date="2021-10" db="EMBL/GenBank/DDBJ databases">
        <title>Roseicella aerolatum sp. nov., isolated from aerosols of e-waste dismantling site.</title>
        <authorList>
            <person name="Qin T."/>
        </authorList>
    </citation>
    <scope>NUCLEOTIDE SEQUENCE</scope>
    <source>
        <strain evidence="2">GB24</strain>
    </source>
</reference>
<dbReference type="EMBL" id="JAJAQI010000018">
    <property type="protein sequence ID" value="MCB4822678.1"/>
    <property type="molecule type" value="Genomic_DNA"/>
</dbReference>